<dbReference type="InterPro" id="IPR034666">
    <property type="entry name" value="ARPC2/4"/>
</dbReference>
<evidence type="ECO:0000313" key="8">
    <source>
        <dbReference type="EMBL" id="KAL2344821.1"/>
    </source>
</evidence>
<evidence type="ECO:0000256" key="6">
    <source>
        <dbReference type="RuleBase" id="RU364015"/>
    </source>
</evidence>
<comment type="subcellular location">
    <subcellularLocation>
        <location evidence="1 6">Cytoplasm</location>
        <location evidence="1 6">Cytoskeleton</location>
    </subcellularLocation>
</comment>
<evidence type="ECO:0000256" key="2">
    <source>
        <dbReference type="ARBA" id="ARBA00007192"/>
    </source>
</evidence>
<evidence type="ECO:0000256" key="1">
    <source>
        <dbReference type="ARBA" id="ARBA00004245"/>
    </source>
</evidence>
<dbReference type="EMBL" id="JBGMDY010000002">
    <property type="protein sequence ID" value="KAL2344821.1"/>
    <property type="molecule type" value="Genomic_DNA"/>
</dbReference>
<feature type="region of interest" description="Disordered" evidence="7">
    <location>
        <begin position="118"/>
        <end position="139"/>
    </location>
</feature>
<evidence type="ECO:0000256" key="5">
    <source>
        <dbReference type="ARBA" id="ARBA00023212"/>
    </source>
</evidence>
<name>A0ABD1NA66_9FABA</name>
<dbReference type="SUPFAM" id="SSF69645">
    <property type="entry name" value="Arp2/3 complex subunits"/>
    <property type="match status" value="1"/>
</dbReference>
<protein>
    <recommendedName>
        <fullName evidence="6">Arp2/3 complex 34 kDa subunit</fullName>
    </recommendedName>
</protein>
<dbReference type="Gene3D" id="3.30.1460.20">
    <property type="match status" value="1"/>
</dbReference>
<dbReference type="GO" id="GO:0003779">
    <property type="term" value="F:actin binding"/>
    <property type="evidence" value="ECO:0007669"/>
    <property type="project" value="UniProtKB-KW"/>
</dbReference>
<keyword evidence="9" id="KW-1185">Reference proteome</keyword>
<keyword evidence="3 6" id="KW-0963">Cytoplasm</keyword>
<dbReference type="PANTHER" id="PTHR12058:SF1">
    <property type="entry name" value="ACTIN-RELATED PROTEIN 2_3 COMPLEX SUBUNIT 2B"/>
    <property type="match status" value="1"/>
</dbReference>
<comment type="similarity">
    <text evidence="2 6">Belongs to the ARPC2 family.</text>
</comment>
<proteinExistence type="inferred from homology"/>
<evidence type="ECO:0000313" key="9">
    <source>
        <dbReference type="Proteomes" id="UP001603857"/>
    </source>
</evidence>
<comment type="function">
    <text evidence="6">Functions as actin-binding component of the Arp2/3 complex which is involved in regulation of actin polymerization and together with an activating nucleation-promoting factor (NPF) mediates the formation of branched actin networks.</text>
</comment>
<dbReference type="Proteomes" id="UP001603857">
    <property type="component" value="Unassembled WGS sequence"/>
</dbReference>
<reference evidence="8 9" key="1">
    <citation type="submission" date="2024-08" db="EMBL/GenBank/DDBJ databases">
        <title>Insights into the chromosomal genome structure of Flemingia macrophylla.</title>
        <authorList>
            <person name="Ding Y."/>
            <person name="Zhao Y."/>
            <person name="Bi W."/>
            <person name="Wu M."/>
            <person name="Zhao G."/>
            <person name="Gong Y."/>
            <person name="Li W."/>
            <person name="Zhang P."/>
        </authorList>
    </citation>
    <scope>NUCLEOTIDE SEQUENCE [LARGE SCALE GENOMIC DNA]</scope>
    <source>
        <strain evidence="8">DYQJB</strain>
        <tissue evidence="8">Leaf</tissue>
    </source>
</reference>
<feature type="compositionally biased region" description="Polar residues" evidence="7">
    <location>
        <begin position="127"/>
        <end position="139"/>
    </location>
</feature>
<organism evidence="8 9">
    <name type="scientific">Flemingia macrophylla</name>
    <dbReference type="NCBI Taxonomy" id="520843"/>
    <lineage>
        <taxon>Eukaryota</taxon>
        <taxon>Viridiplantae</taxon>
        <taxon>Streptophyta</taxon>
        <taxon>Embryophyta</taxon>
        <taxon>Tracheophyta</taxon>
        <taxon>Spermatophyta</taxon>
        <taxon>Magnoliopsida</taxon>
        <taxon>eudicotyledons</taxon>
        <taxon>Gunneridae</taxon>
        <taxon>Pentapetalae</taxon>
        <taxon>rosids</taxon>
        <taxon>fabids</taxon>
        <taxon>Fabales</taxon>
        <taxon>Fabaceae</taxon>
        <taxon>Papilionoideae</taxon>
        <taxon>50 kb inversion clade</taxon>
        <taxon>NPAAA clade</taxon>
        <taxon>indigoferoid/millettioid clade</taxon>
        <taxon>Phaseoleae</taxon>
        <taxon>Flemingia</taxon>
    </lineage>
</organism>
<gene>
    <name evidence="8" type="ORF">Fmac_006106</name>
</gene>
<evidence type="ECO:0000256" key="7">
    <source>
        <dbReference type="SAM" id="MobiDB-lite"/>
    </source>
</evidence>
<dbReference type="Pfam" id="PF04045">
    <property type="entry name" value="P34-Arc"/>
    <property type="match status" value="1"/>
</dbReference>
<comment type="caution">
    <text evidence="8">The sequence shown here is derived from an EMBL/GenBank/DDBJ whole genome shotgun (WGS) entry which is preliminary data.</text>
</comment>
<sequence length="139" mass="15754">MTTAITINLSEPQRIVAIFPIRFREKSDVIIATAFFQELVDVGSSDKLAKAPPCNWSAIPPPELRGEAFEDLSTNGGFFTFDISPRHVEGNRIDKTVWNLLNFNAYVRYHVKVLHQTNSEESEQTKQHQGLPSANTFQY</sequence>
<evidence type="ECO:0000256" key="4">
    <source>
        <dbReference type="ARBA" id="ARBA00023203"/>
    </source>
</evidence>
<dbReference type="PANTHER" id="PTHR12058">
    <property type="entry name" value="ARP2/3 COMPLEX 34 KDA SUBUNIT"/>
    <property type="match status" value="1"/>
</dbReference>
<keyword evidence="4 6" id="KW-0009">Actin-binding</keyword>
<comment type="subunit">
    <text evidence="6">Component of the Arp2/3 complex.</text>
</comment>
<dbReference type="InterPro" id="IPR007188">
    <property type="entry name" value="ARPC2"/>
</dbReference>
<accession>A0ABD1NA66</accession>
<evidence type="ECO:0000256" key="3">
    <source>
        <dbReference type="ARBA" id="ARBA00022490"/>
    </source>
</evidence>
<dbReference type="AlphaFoldDB" id="A0ABD1NA66"/>
<dbReference type="GO" id="GO:0005856">
    <property type="term" value="C:cytoskeleton"/>
    <property type="evidence" value="ECO:0007669"/>
    <property type="project" value="UniProtKB-SubCell"/>
</dbReference>
<keyword evidence="5 6" id="KW-0206">Cytoskeleton</keyword>